<dbReference type="GO" id="GO:0006355">
    <property type="term" value="P:regulation of DNA-templated transcription"/>
    <property type="evidence" value="ECO:0007669"/>
    <property type="project" value="InterPro"/>
</dbReference>
<dbReference type="Proteomes" id="UP000242432">
    <property type="component" value="Unassembled WGS sequence"/>
</dbReference>
<name>A0A1T4V8E3_9GAMM</name>
<keyword evidence="2" id="KW-0238">DNA-binding</keyword>
<gene>
    <name evidence="6" type="ORF">SAMN02745213_00955</name>
</gene>
<dbReference type="InterPro" id="IPR014710">
    <property type="entry name" value="RmlC-like_jellyroll"/>
</dbReference>
<organism evidence="6 7">
    <name type="scientific">Succinivibrio dextrinosolvens DSM 3072</name>
    <dbReference type="NCBI Taxonomy" id="1123324"/>
    <lineage>
        <taxon>Bacteria</taxon>
        <taxon>Pseudomonadati</taxon>
        <taxon>Pseudomonadota</taxon>
        <taxon>Gammaproteobacteria</taxon>
        <taxon>Aeromonadales</taxon>
        <taxon>Succinivibrionaceae</taxon>
        <taxon>Succinivibrio</taxon>
    </lineage>
</organism>
<keyword evidence="1" id="KW-0805">Transcription regulation</keyword>
<dbReference type="InterPro" id="IPR018490">
    <property type="entry name" value="cNMP-bd_dom_sf"/>
</dbReference>
<dbReference type="Pfam" id="PF00027">
    <property type="entry name" value="cNMP_binding"/>
    <property type="match status" value="1"/>
</dbReference>
<dbReference type="InterPro" id="IPR000595">
    <property type="entry name" value="cNMP-bd_dom"/>
</dbReference>
<evidence type="ECO:0000313" key="7">
    <source>
        <dbReference type="Proteomes" id="UP000242432"/>
    </source>
</evidence>
<dbReference type="GO" id="GO:0016301">
    <property type="term" value="F:kinase activity"/>
    <property type="evidence" value="ECO:0007669"/>
    <property type="project" value="UniProtKB-KW"/>
</dbReference>
<sequence>MKDYLDKVKFSFLFNGISSRELELALDCLRAEDMHFPKGMVIVKEGELCERFGLLISGQLQSTQYDYQGNRSIIQTIEPLQIFNENYCFVHEKSPVNIETVEDSHVLFLKSDIQGSTFPPACSFHRRLLNNLFIIQTHKNVELTQKLECMSKRTTREKLMTFLKLESLKQGAKEFDIRLDRQQLADYLGIERSAMSAELSRMVKEGLIRTRKFHFEII</sequence>
<keyword evidence="6" id="KW-0808">Transferase</keyword>
<keyword evidence="7" id="KW-1185">Reference proteome</keyword>
<feature type="domain" description="Cyclic nucleotide-binding" evidence="4">
    <location>
        <begin position="13"/>
        <end position="85"/>
    </location>
</feature>
<keyword evidence="6" id="KW-0418">Kinase</keyword>
<dbReference type="SUPFAM" id="SSF46785">
    <property type="entry name" value="Winged helix' DNA-binding domain"/>
    <property type="match status" value="1"/>
</dbReference>
<protein>
    <submittedName>
        <fullName evidence="6">cAMP-binding domain of CRP or a regulatory subunit of cAMP-dependent protein kinases</fullName>
    </submittedName>
</protein>
<feature type="domain" description="HTH crp-type" evidence="5">
    <location>
        <begin position="153"/>
        <end position="218"/>
    </location>
</feature>
<reference evidence="7" key="1">
    <citation type="submission" date="2017-02" db="EMBL/GenBank/DDBJ databases">
        <authorList>
            <person name="Varghese N."/>
            <person name="Submissions S."/>
        </authorList>
    </citation>
    <scope>NUCLEOTIDE SEQUENCE [LARGE SCALE GENOMIC DNA]</scope>
    <source>
        <strain evidence="7">DSM 3072</strain>
    </source>
</reference>
<dbReference type="CDD" id="cd00038">
    <property type="entry name" value="CAP_ED"/>
    <property type="match status" value="1"/>
</dbReference>
<dbReference type="AlphaFoldDB" id="A0A1T4V8E3"/>
<dbReference type="Pfam" id="PF13545">
    <property type="entry name" value="HTH_Crp_2"/>
    <property type="match status" value="1"/>
</dbReference>
<dbReference type="Gene3D" id="2.60.120.10">
    <property type="entry name" value="Jelly Rolls"/>
    <property type="match status" value="1"/>
</dbReference>
<dbReference type="GO" id="GO:0003677">
    <property type="term" value="F:DNA binding"/>
    <property type="evidence" value="ECO:0007669"/>
    <property type="project" value="UniProtKB-KW"/>
</dbReference>
<dbReference type="EMBL" id="FUXX01000012">
    <property type="protein sequence ID" value="SKA60801.1"/>
    <property type="molecule type" value="Genomic_DNA"/>
</dbReference>
<dbReference type="PROSITE" id="PS50042">
    <property type="entry name" value="CNMP_BINDING_3"/>
    <property type="match status" value="1"/>
</dbReference>
<evidence type="ECO:0000256" key="1">
    <source>
        <dbReference type="ARBA" id="ARBA00023015"/>
    </source>
</evidence>
<dbReference type="InterPro" id="IPR012318">
    <property type="entry name" value="HTH_CRP"/>
</dbReference>
<keyword evidence="3" id="KW-0804">Transcription</keyword>
<evidence type="ECO:0000256" key="3">
    <source>
        <dbReference type="ARBA" id="ARBA00023163"/>
    </source>
</evidence>
<evidence type="ECO:0000256" key="2">
    <source>
        <dbReference type="ARBA" id="ARBA00023125"/>
    </source>
</evidence>
<evidence type="ECO:0000259" key="4">
    <source>
        <dbReference type="PROSITE" id="PS50042"/>
    </source>
</evidence>
<evidence type="ECO:0000313" key="6">
    <source>
        <dbReference type="EMBL" id="SKA60801.1"/>
    </source>
</evidence>
<proteinExistence type="predicted"/>
<dbReference type="PROSITE" id="PS51063">
    <property type="entry name" value="HTH_CRP_2"/>
    <property type="match status" value="1"/>
</dbReference>
<dbReference type="SUPFAM" id="SSF51206">
    <property type="entry name" value="cAMP-binding domain-like"/>
    <property type="match status" value="1"/>
</dbReference>
<dbReference type="InterPro" id="IPR036390">
    <property type="entry name" value="WH_DNA-bd_sf"/>
</dbReference>
<evidence type="ECO:0000259" key="5">
    <source>
        <dbReference type="PROSITE" id="PS51063"/>
    </source>
</evidence>
<dbReference type="RefSeq" id="WP_078928476.1">
    <property type="nucleotide sequence ID" value="NZ_FUXX01000012.1"/>
</dbReference>
<accession>A0A1T4V8E3</accession>